<dbReference type="PRINTS" id="PR00507">
    <property type="entry name" value="N12N6MTFRASE"/>
</dbReference>
<name>A0AAX0QAX8_9EURY</name>
<evidence type="ECO:0000256" key="5">
    <source>
        <dbReference type="ARBA" id="ARBA00022747"/>
    </source>
</evidence>
<dbReference type="RefSeq" id="WP_095641722.1">
    <property type="nucleotide sequence ID" value="NZ_LMVO01000001.1"/>
</dbReference>
<dbReference type="InterPro" id="IPR051537">
    <property type="entry name" value="DNA_Adenine_Mtase"/>
</dbReference>
<dbReference type="Proteomes" id="UP000243820">
    <property type="component" value="Unassembled WGS sequence"/>
</dbReference>
<organism evidence="9 10">
    <name type="scientific">Methanocorpusculum parvum</name>
    <dbReference type="NCBI Taxonomy" id="2193"/>
    <lineage>
        <taxon>Archaea</taxon>
        <taxon>Methanobacteriati</taxon>
        <taxon>Methanobacteriota</taxon>
        <taxon>Stenosarchaea group</taxon>
        <taxon>Methanomicrobia</taxon>
        <taxon>Methanomicrobiales</taxon>
        <taxon>Methanocorpusculaceae</taxon>
        <taxon>Methanocorpusculum</taxon>
    </lineage>
</organism>
<keyword evidence="3" id="KW-0808">Transferase</keyword>
<dbReference type="PROSITE" id="PS00092">
    <property type="entry name" value="N6_MTASE"/>
    <property type="match status" value="1"/>
</dbReference>
<dbReference type="GO" id="GO:0009307">
    <property type="term" value="P:DNA restriction-modification system"/>
    <property type="evidence" value="ECO:0007669"/>
    <property type="project" value="UniProtKB-KW"/>
</dbReference>
<dbReference type="CDD" id="cd02440">
    <property type="entry name" value="AdoMet_MTases"/>
    <property type="match status" value="1"/>
</dbReference>
<proteinExistence type="predicted"/>
<comment type="caution">
    <text evidence="9">The sequence shown here is derived from an EMBL/GenBank/DDBJ whole genome shotgun (WGS) entry which is preliminary data.</text>
</comment>
<dbReference type="AlphaFoldDB" id="A0AAX0QAX8"/>
<accession>A0AAX0QAX8</accession>
<keyword evidence="2" id="KW-0489">Methyltransferase</keyword>
<keyword evidence="10" id="KW-1185">Reference proteome</keyword>
<dbReference type="GO" id="GO:0032259">
    <property type="term" value="P:methylation"/>
    <property type="evidence" value="ECO:0007669"/>
    <property type="project" value="UniProtKB-KW"/>
</dbReference>
<evidence type="ECO:0000313" key="9">
    <source>
        <dbReference type="EMBL" id="PAV10334.1"/>
    </source>
</evidence>
<dbReference type="GO" id="GO:0008170">
    <property type="term" value="F:N-methyltransferase activity"/>
    <property type="evidence" value="ECO:0007669"/>
    <property type="project" value="InterPro"/>
</dbReference>
<feature type="domain" description="DNA methylase adenine-specific" evidence="7">
    <location>
        <begin position="143"/>
        <end position="444"/>
    </location>
</feature>
<dbReference type="GO" id="GO:0009007">
    <property type="term" value="F:site-specific DNA-methyltransferase (adenine-specific) activity"/>
    <property type="evidence" value="ECO:0007669"/>
    <property type="project" value="UniProtKB-EC"/>
</dbReference>
<feature type="domain" description="N6 adenine-specific DNA methyltransferase N-terminal" evidence="8">
    <location>
        <begin position="4"/>
        <end position="133"/>
    </location>
</feature>
<dbReference type="SUPFAM" id="SSF53335">
    <property type="entry name" value="S-adenosyl-L-methionine-dependent methyltransferases"/>
    <property type="match status" value="1"/>
</dbReference>
<keyword evidence="5" id="KW-0680">Restriction system</keyword>
<protein>
    <recommendedName>
        <fullName evidence="1">site-specific DNA-methyltransferase (adenine-specific)</fullName>
        <ecNumber evidence="1">2.1.1.72</ecNumber>
    </recommendedName>
</protein>
<evidence type="ECO:0000256" key="2">
    <source>
        <dbReference type="ARBA" id="ARBA00022603"/>
    </source>
</evidence>
<dbReference type="Gene3D" id="3.40.50.150">
    <property type="entry name" value="Vaccinia Virus protein VP39"/>
    <property type="match status" value="1"/>
</dbReference>
<evidence type="ECO:0000259" key="8">
    <source>
        <dbReference type="Pfam" id="PF12161"/>
    </source>
</evidence>
<sequence>MALGTFIKGLQNIMRKDSGVDGDAQRLSQIAWMLFLKVYDSREEAWEFLDPAYKSIIPEPCRWRNWAVDKKDGKAMTGDDLLFFVNTVLFPTLKKIEITEKTPMKKAIVKLVMEDMSNYMKDGTLLRQVVNEIDSVDFGDYKEQHAFNEIYEALLKSLQSAGNAGEFYTPRAVTDFIIQMVSPRLGEKVADFACGTGGFLVSSIKALEPQVKTVGDREKLQSSIYGCEWKALPHLLCVTNLLLHGLDEPNILHGDSLSKNVREYGDEDKFDVIVMNPPYGGSTASSVLGNFPADMQTAETADLFMVLILYRLKEMGRVGVVLSDGFMFGTEGAEYTIKEKLFAECNVHTIIRLPHSVFAPYTSITTNLLFFDKTGPTKETWFYRLDMPEGYKNFSKTKPMKLEHFAPAVSWWDAREEIIDTEGFPKAKCYPIEELKAGKYNLDMCGFPHEVQEILEPMELLANYHAKKAEADERITKILSEIVSVLEKR</sequence>
<evidence type="ECO:0000256" key="1">
    <source>
        <dbReference type="ARBA" id="ARBA00011900"/>
    </source>
</evidence>
<dbReference type="InterPro" id="IPR022749">
    <property type="entry name" value="D12N6_MeTrfase_N"/>
</dbReference>
<dbReference type="Pfam" id="PF12161">
    <property type="entry name" value="HsdM_N"/>
    <property type="match status" value="1"/>
</dbReference>
<evidence type="ECO:0000256" key="6">
    <source>
        <dbReference type="ARBA" id="ARBA00047942"/>
    </source>
</evidence>
<dbReference type="Pfam" id="PF02384">
    <property type="entry name" value="N6_Mtase"/>
    <property type="match status" value="1"/>
</dbReference>
<keyword evidence="4" id="KW-0949">S-adenosyl-L-methionine</keyword>
<dbReference type="GO" id="GO:0003677">
    <property type="term" value="F:DNA binding"/>
    <property type="evidence" value="ECO:0007669"/>
    <property type="project" value="InterPro"/>
</dbReference>
<dbReference type="EMBL" id="LMVO01000001">
    <property type="protein sequence ID" value="PAV10334.1"/>
    <property type="molecule type" value="Genomic_DNA"/>
</dbReference>
<dbReference type="PANTHER" id="PTHR42933:SF4">
    <property type="entry name" value="TYPE I RESTRICTION ENZYME ECOKI METHYLASE SUBUNIT"/>
    <property type="match status" value="1"/>
</dbReference>
<dbReference type="EC" id="2.1.1.72" evidence="1"/>
<keyword evidence="9" id="KW-0378">Hydrolase</keyword>
<evidence type="ECO:0000256" key="3">
    <source>
        <dbReference type="ARBA" id="ARBA00022679"/>
    </source>
</evidence>
<dbReference type="Gene3D" id="1.20.1260.30">
    <property type="match status" value="1"/>
</dbReference>
<dbReference type="InterPro" id="IPR029063">
    <property type="entry name" value="SAM-dependent_MTases_sf"/>
</dbReference>
<comment type="catalytic activity">
    <reaction evidence="6">
        <text>a 2'-deoxyadenosine in DNA + S-adenosyl-L-methionine = an N(6)-methyl-2'-deoxyadenosine in DNA + S-adenosyl-L-homocysteine + H(+)</text>
        <dbReference type="Rhea" id="RHEA:15197"/>
        <dbReference type="Rhea" id="RHEA-COMP:12418"/>
        <dbReference type="Rhea" id="RHEA-COMP:12419"/>
        <dbReference type="ChEBI" id="CHEBI:15378"/>
        <dbReference type="ChEBI" id="CHEBI:57856"/>
        <dbReference type="ChEBI" id="CHEBI:59789"/>
        <dbReference type="ChEBI" id="CHEBI:90615"/>
        <dbReference type="ChEBI" id="CHEBI:90616"/>
        <dbReference type="EC" id="2.1.1.72"/>
    </reaction>
</comment>
<dbReference type="PANTHER" id="PTHR42933">
    <property type="entry name" value="SLR6095 PROTEIN"/>
    <property type="match status" value="1"/>
</dbReference>
<dbReference type="InterPro" id="IPR002052">
    <property type="entry name" value="DNA_methylase_N6_adenine_CS"/>
</dbReference>
<evidence type="ECO:0000313" key="10">
    <source>
        <dbReference type="Proteomes" id="UP000243820"/>
    </source>
</evidence>
<evidence type="ECO:0000256" key="4">
    <source>
        <dbReference type="ARBA" id="ARBA00022691"/>
    </source>
</evidence>
<dbReference type="GO" id="GO:0004519">
    <property type="term" value="F:endonuclease activity"/>
    <property type="evidence" value="ECO:0007669"/>
    <property type="project" value="UniProtKB-KW"/>
</dbReference>
<gene>
    <name evidence="9" type="ORF">ASJ83_07760</name>
</gene>
<evidence type="ECO:0000259" key="7">
    <source>
        <dbReference type="Pfam" id="PF02384"/>
    </source>
</evidence>
<dbReference type="InterPro" id="IPR038333">
    <property type="entry name" value="T1MK-like_N_sf"/>
</dbReference>
<keyword evidence="9" id="KW-0540">Nuclease</keyword>
<keyword evidence="9" id="KW-0255">Endonuclease</keyword>
<reference evidence="9 10" key="1">
    <citation type="journal article" date="2017" name="BMC Genomics">
        <title>Genomic analysis of methanogenic archaea reveals a shift towards energy conservation.</title>
        <authorList>
            <person name="Gilmore S.P."/>
            <person name="Henske J.K."/>
            <person name="Sexton J.A."/>
            <person name="Solomon K.V."/>
            <person name="Seppala S."/>
            <person name="Yoo J.I."/>
            <person name="Huyett L.M."/>
            <person name="Pressman A."/>
            <person name="Cogan J.Z."/>
            <person name="Kivenson V."/>
            <person name="Peng X."/>
            <person name="Tan Y."/>
            <person name="Valentine D.L."/>
            <person name="O'Malley M.A."/>
        </authorList>
    </citation>
    <scope>NUCLEOTIDE SEQUENCE [LARGE SCALE GENOMIC DNA]</scope>
    <source>
        <strain evidence="9 10">XII</strain>
    </source>
</reference>
<dbReference type="InterPro" id="IPR003356">
    <property type="entry name" value="DNA_methylase_A-5"/>
</dbReference>